<name>A0ACC2SMA8_9FUNG</name>
<keyword evidence="2" id="KW-1185">Reference proteome</keyword>
<protein>
    <submittedName>
        <fullName evidence="1">Uncharacterized protein</fullName>
    </submittedName>
</protein>
<organism evidence="1 2">
    <name type="scientific">Entomophthora muscae</name>
    <dbReference type="NCBI Taxonomy" id="34485"/>
    <lineage>
        <taxon>Eukaryota</taxon>
        <taxon>Fungi</taxon>
        <taxon>Fungi incertae sedis</taxon>
        <taxon>Zoopagomycota</taxon>
        <taxon>Entomophthoromycotina</taxon>
        <taxon>Entomophthoromycetes</taxon>
        <taxon>Entomophthorales</taxon>
        <taxon>Entomophthoraceae</taxon>
        <taxon>Entomophthora</taxon>
    </lineage>
</organism>
<dbReference type="Proteomes" id="UP001165960">
    <property type="component" value="Unassembled WGS sequence"/>
</dbReference>
<dbReference type="EMBL" id="QTSX02004971">
    <property type="protein sequence ID" value="KAJ9063490.1"/>
    <property type="molecule type" value="Genomic_DNA"/>
</dbReference>
<sequence length="182" mass="21494">MEPFTASPKRSYFAYDAPRYEEPTRRMSTHSSTRHAPEMTPHHYEHRNLTYPPPSSLPYQRPSSPKYFPYSFGTSQPEQYSISHHHPSVLANPQPPFHLPFMTPPYPYYPTTADLKPFRCSDCGQRFGRSHDLKRHHKIHLNLRPYCCFKCDRHFTRLDALRRHQATKKCRQRDPISADTLP</sequence>
<proteinExistence type="predicted"/>
<comment type="caution">
    <text evidence="1">The sequence shown here is derived from an EMBL/GenBank/DDBJ whole genome shotgun (WGS) entry which is preliminary data.</text>
</comment>
<gene>
    <name evidence="1" type="ORF">DSO57_1000074</name>
</gene>
<evidence type="ECO:0000313" key="2">
    <source>
        <dbReference type="Proteomes" id="UP001165960"/>
    </source>
</evidence>
<accession>A0ACC2SMA8</accession>
<reference evidence="1" key="1">
    <citation type="submission" date="2022-04" db="EMBL/GenBank/DDBJ databases">
        <title>Genome of the entomopathogenic fungus Entomophthora muscae.</title>
        <authorList>
            <person name="Elya C."/>
            <person name="Lovett B.R."/>
            <person name="Lee E."/>
            <person name="Macias A.M."/>
            <person name="Hajek A.E."/>
            <person name="De Bivort B.L."/>
            <person name="Kasson M.T."/>
            <person name="De Fine Licht H.H."/>
            <person name="Stajich J.E."/>
        </authorList>
    </citation>
    <scope>NUCLEOTIDE SEQUENCE</scope>
    <source>
        <strain evidence="1">Berkeley</strain>
    </source>
</reference>
<evidence type="ECO:0000313" key="1">
    <source>
        <dbReference type="EMBL" id="KAJ9063490.1"/>
    </source>
</evidence>